<proteinExistence type="predicted"/>
<comment type="caution">
    <text evidence="1">The sequence shown here is derived from an EMBL/GenBank/DDBJ whole genome shotgun (WGS) entry which is preliminary data.</text>
</comment>
<name>W6UAH5_ECHGR</name>
<dbReference type="EMBL" id="APAU02000162">
    <property type="protein sequence ID" value="EUB55437.1"/>
    <property type="molecule type" value="Genomic_DNA"/>
</dbReference>
<dbReference type="RefSeq" id="XP_024346633.1">
    <property type="nucleotide sequence ID" value="XM_024498965.1"/>
</dbReference>
<gene>
    <name evidence="1" type="ORF">EGR_09716</name>
</gene>
<dbReference type="Proteomes" id="UP000019149">
    <property type="component" value="Unassembled WGS sequence"/>
</dbReference>
<protein>
    <submittedName>
        <fullName evidence="1">Uncharacterized protein</fullName>
    </submittedName>
</protein>
<dbReference type="KEGG" id="egl:EGR_09716"/>
<keyword evidence="2" id="KW-1185">Reference proteome</keyword>
<accession>W6UAH5</accession>
<dbReference type="GeneID" id="36345431"/>
<dbReference type="CTD" id="36345431"/>
<reference evidence="1 2" key="1">
    <citation type="journal article" date="2013" name="Nat. Genet.">
        <title>The genome of the hydatid tapeworm Echinococcus granulosus.</title>
        <authorList>
            <person name="Zheng H."/>
            <person name="Zhang W."/>
            <person name="Zhang L."/>
            <person name="Zhang Z."/>
            <person name="Li J."/>
            <person name="Lu G."/>
            <person name="Zhu Y."/>
            <person name="Wang Y."/>
            <person name="Huang Y."/>
            <person name="Liu J."/>
            <person name="Kang H."/>
            <person name="Chen J."/>
            <person name="Wang L."/>
            <person name="Chen A."/>
            <person name="Yu S."/>
            <person name="Gao Z."/>
            <person name="Jin L."/>
            <person name="Gu W."/>
            <person name="Wang Z."/>
            <person name="Zhao L."/>
            <person name="Shi B."/>
            <person name="Wen H."/>
            <person name="Lin R."/>
            <person name="Jones M.K."/>
            <person name="Brejova B."/>
            <person name="Vinar T."/>
            <person name="Zhao G."/>
            <person name="McManus D.P."/>
            <person name="Chen Z."/>
            <person name="Zhou Y."/>
            <person name="Wang S."/>
        </authorList>
    </citation>
    <scope>NUCLEOTIDE SEQUENCE [LARGE SCALE GENOMIC DNA]</scope>
</reference>
<evidence type="ECO:0000313" key="2">
    <source>
        <dbReference type="Proteomes" id="UP000019149"/>
    </source>
</evidence>
<organism evidence="1 2">
    <name type="scientific">Echinococcus granulosus</name>
    <name type="common">Hydatid tapeworm</name>
    <dbReference type="NCBI Taxonomy" id="6210"/>
    <lineage>
        <taxon>Eukaryota</taxon>
        <taxon>Metazoa</taxon>
        <taxon>Spiralia</taxon>
        <taxon>Lophotrochozoa</taxon>
        <taxon>Platyhelminthes</taxon>
        <taxon>Cestoda</taxon>
        <taxon>Eucestoda</taxon>
        <taxon>Cyclophyllidea</taxon>
        <taxon>Taeniidae</taxon>
        <taxon>Echinococcus</taxon>
        <taxon>Echinococcus granulosus group</taxon>
    </lineage>
</organism>
<dbReference type="AlphaFoldDB" id="W6UAH5"/>
<evidence type="ECO:0000313" key="1">
    <source>
        <dbReference type="EMBL" id="EUB55437.1"/>
    </source>
</evidence>
<sequence length="92" mass="10558">MLALENPLQMRLEPHLGRTYQEISNGLSCCFCFLVKTIQLLELFFHLQKKLTTTLRTSQKVKYSTVLFTVNNSRKTSIKVGEVSNGDCQFVE</sequence>